<dbReference type="PANTHER" id="PTHR21621:SF0">
    <property type="entry name" value="BETA-CITRYLGLUTAMATE SYNTHASE B-RELATED"/>
    <property type="match status" value="1"/>
</dbReference>
<evidence type="ECO:0000259" key="2">
    <source>
        <dbReference type="Pfam" id="PF01636"/>
    </source>
</evidence>
<gene>
    <name evidence="3" type="ORF">NGB36_04900</name>
</gene>
<accession>A0ABT1PSL4</accession>
<sequence length="781" mass="82478">MRVCLIARRPNHPLLAALPGLLGARHRVETVDPGGPTGPAAACPPADLYLLKAHSPQAVELARQAESRGGLVVNSGDATEFCQDRVQMAERAFRVGLPFPQTCHFSSLSELGAALARPSASEFPLIVKSRTSRRGDLVARLAGPADVRSLEARWGDEPVVTQDAVANDGRDYKVYVIGSRVFAKLCGSPLDGRAPTVTSALDVDRLPRGWLDLVRAVGESFDLQIYGVDILATVDGPMIVDINPFPGCRGIPGPPEALADFVIRTGAGTASAVSPTRIPSCAAPTPRDDGPAPGESTVEAVHHVVRKTFAALAGRAPDALRVASVRRKPGRGLTVGYRSAAEGRPSLGTQEALVTARIAEPDLRDPCAGKLIASVEPADFQGRWPGVLHCSRIGLTVQCFPHDAELPALAAAFGPTATALNCDLAAALTDGAREVLGFPGAEPAEVLVSPVRYKPGDRCVLQYRVRLTTQEELVFFGKLYRDAARAEAAYRLAGQLWAAWAAHERAGPGPHRGPTTVPAAVPRPLALLEELGLVITETAGGAHGGGQMPGNVLLRPPRRPRGGVVPPRTALAAAAGALAWLHTSGVPAEPRASSGRDCADRVRKWGQALCEAVHGADAELHGAVARLTDTLESLTRTGAEETVLAHGAFKPSQLVFCGPDHPVITDLDGAGPADPALDVGCFLAYLRPPGLSRGQGAARSWYATAREAFVDSYLAELASRGAAAPYLAGLRRRAALYDAALLVKIASRRVRRLNSPRPAEVRETACEIARCVERFREEGER</sequence>
<dbReference type="Pfam" id="PF01636">
    <property type="entry name" value="APH"/>
    <property type="match status" value="1"/>
</dbReference>
<feature type="domain" description="Aminoglycoside phosphotransferase" evidence="2">
    <location>
        <begin position="514"/>
        <end position="699"/>
    </location>
</feature>
<evidence type="ECO:0000313" key="3">
    <source>
        <dbReference type="EMBL" id="MCQ4079945.1"/>
    </source>
</evidence>
<dbReference type="RefSeq" id="WP_255918806.1">
    <property type="nucleotide sequence ID" value="NZ_JANFNG010000002.1"/>
</dbReference>
<dbReference type="SUPFAM" id="SSF56112">
    <property type="entry name" value="Protein kinase-like (PK-like)"/>
    <property type="match status" value="1"/>
</dbReference>
<dbReference type="Proteomes" id="UP001057702">
    <property type="component" value="Unassembled WGS sequence"/>
</dbReference>
<dbReference type="Gene3D" id="3.90.1200.10">
    <property type="match status" value="1"/>
</dbReference>
<reference evidence="3" key="1">
    <citation type="submission" date="2022-06" db="EMBL/GenBank/DDBJ databases">
        <title>Draft genome sequence of Streptomyces sp. RB6PN25 isolated from peat swamp forest in Thailand.</title>
        <authorList>
            <person name="Duangmal K."/>
            <person name="Klaysubun C."/>
        </authorList>
    </citation>
    <scope>NUCLEOTIDE SEQUENCE</scope>
    <source>
        <strain evidence="3">RB6PN25</strain>
    </source>
</reference>
<proteinExistence type="predicted"/>
<dbReference type="EMBL" id="JANFNG010000002">
    <property type="protein sequence ID" value="MCQ4079945.1"/>
    <property type="molecule type" value="Genomic_DNA"/>
</dbReference>
<dbReference type="SUPFAM" id="SSF56059">
    <property type="entry name" value="Glutathione synthetase ATP-binding domain-like"/>
    <property type="match status" value="1"/>
</dbReference>
<evidence type="ECO:0000256" key="1">
    <source>
        <dbReference type="SAM" id="MobiDB-lite"/>
    </source>
</evidence>
<organism evidence="3 4">
    <name type="scientific">Streptomyces humicola</name>
    <dbReference type="NCBI Taxonomy" id="2953240"/>
    <lineage>
        <taxon>Bacteria</taxon>
        <taxon>Bacillati</taxon>
        <taxon>Actinomycetota</taxon>
        <taxon>Actinomycetes</taxon>
        <taxon>Kitasatosporales</taxon>
        <taxon>Streptomycetaceae</taxon>
        <taxon>Streptomyces</taxon>
    </lineage>
</organism>
<feature type="region of interest" description="Disordered" evidence="1">
    <location>
        <begin position="274"/>
        <end position="295"/>
    </location>
</feature>
<dbReference type="InterPro" id="IPR002575">
    <property type="entry name" value="Aminoglycoside_PTrfase"/>
</dbReference>
<dbReference type="InterPro" id="IPR011009">
    <property type="entry name" value="Kinase-like_dom_sf"/>
</dbReference>
<dbReference type="PANTHER" id="PTHR21621">
    <property type="entry name" value="RIBOSOMAL PROTEIN S6 MODIFICATION PROTEIN"/>
    <property type="match status" value="1"/>
</dbReference>
<keyword evidence="4" id="KW-1185">Reference proteome</keyword>
<dbReference type="Gene3D" id="3.30.470.20">
    <property type="entry name" value="ATP-grasp fold, B domain"/>
    <property type="match status" value="1"/>
</dbReference>
<comment type="caution">
    <text evidence="3">The sequence shown here is derived from an EMBL/GenBank/DDBJ whole genome shotgun (WGS) entry which is preliminary data.</text>
</comment>
<evidence type="ECO:0000313" key="4">
    <source>
        <dbReference type="Proteomes" id="UP001057702"/>
    </source>
</evidence>
<name>A0ABT1PSL4_9ACTN</name>
<protein>
    <submittedName>
        <fullName evidence="3">Phosphotransferase</fullName>
    </submittedName>
</protein>